<proteinExistence type="predicted"/>
<dbReference type="Proteomes" id="UP000198534">
    <property type="component" value="Unassembled WGS sequence"/>
</dbReference>
<evidence type="ECO:0000313" key="2">
    <source>
        <dbReference type="Proteomes" id="UP000198534"/>
    </source>
</evidence>
<dbReference type="STRING" id="1048340.SAMN05444487_104149"/>
<dbReference type="OrthoDB" id="6637514at2"/>
<organism evidence="1 2">
    <name type="scientific">Marininema mesophilum</name>
    <dbReference type="NCBI Taxonomy" id="1048340"/>
    <lineage>
        <taxon>Bacteria</taxon>
        <taxon>Bacillati</taxon>
        <taxon>Bacillota</taxon>
        <taxon>Bacilli</taxon>
        <taxon>Bacillales</taxon>
        <taxon>Thermoactinomycetaceae</taxon>
        <taxon>Marininema</taxon>
    </lineage>
</organism>
<accession>A0A1H2UNG5</accession>
<gene>
    <name evidence="1" type="ORF">SAMN05444487_104149</name>
</gene>
<dbReference type="EMBL" id="FNNQ01000004">
    <property type="protein sequence ID" value="SDW57119.1"/>
    <property type="molecule type" value="Genomic_DNA"/>
</dbReference>
<evidence type="ECO:0000313" key="1">
    <source>
        <dbReference type="EMBL" id="SDW57119.1"/>
    </source>
</evidence>
<dbReference type="RefSeq" id="WP_091737499.1">
    <property type="nucleotide sequence ID" value="NZ_FNNQ01000004.1"/>
</dbReference>
<dbReference type="AlphaFoldDB" id="A0A1H2UNG5"/>
<protein>
    <submittedName>
        <fullName evidence="1">Uncharacterized protein</fullName>
    </submittedName>
</protein>
<reference evidence="1 2" key="1">
    <citation type="submission" date="2016-10" db="EMBL/GenBank/DDBJ databases">
        <authorList>
            <person name="de Groot N.N."/>
        </authorList>
    </citation>
    <scope>NUCLEOTIDE SEQUENCE [LARGE SCALE GENOMIC DNA]</scope>
    <source>
        <strain evidence="1 2">DSM 45610</strain>
    </source>
</reference>
<name>A0A1H2UNG5_9BACL</name>
<keyword evidence="2" id="KW-1185">Reference proteome</keyword>
<sequence>MSSVLFDCSQFVSFNTNDSNVVDDLKNDLKELSFEKIKDEKEIDNVKMKYYQHEWRKYVLEMIDLEFLGYLEADEWPKQNEVPIPIVGLITVLKKYVDMKLIRDLKIIFVGYAPEKKNDKLIARVRVTSDNIIDELFENQFETVIILEVENT</sequence>